<keyword evidence="8 9" id="KW-0804">Transcription</keyword>
<evidence type="ECO:0000256" key="7">
    <source>
        <dbReference type="ARBA" id="ARBA00023160"/>
    </source>
</evidence>
<comment type="function">
    <text evidence="9">Transcriptional factor involved in regulation of membrane lipid biosynthesis by repressing genes involved in fatty acid and phospholipid metabolism.</text>
</comment>
<dbReference type="EMBL" id="FORT01000002">
    <property type="protein sequence ID" value="SFJ09013.1"/>
    <property type="molecule type" value="Genomic_DNA"/>
</dbReference>
<evidence type="ECO:0000259" key="10">
    <source>
        <dbReference type="Pfam" id="PF03061"/>
    </source>
</evidence>
<reference evidence="12" key="1">
    <citation type="submission" date="2016-10" db="EMBL/GenBank/DDBJ databases">
        <authorList>
            <person name="Varghese N."/>
            <person name="Submissions S."/>
        </authorList>
    </citation>
    <scope>NUCLEOTIDE SEQUENCE [LARGE SCALE GENOMIC DNA]</scope>
    <source>
        <strain evidence="12">OK042</strain>
    </source>
</reference>
<dbReference type="InterPro" id="IPR052723">
    <property type="entry name" value="Acyl-CoA_thioesterase_PaaI"/>
</dbReference>
<dbReference type="PANTHER" id="PTHR42856">
    <property type="entry name" value="ACYL-COENZYME A THIOESTERASE PAAI"/>
    <property type="match status" value="1"/>
</dbReference>
<keyword evidence="6 9" id="KW-0238">DNA-binding</keyword>
<feature type="domain" description="Thioesterase" evidence="10">
    <location>
        <begin position="159"/>
        <end position="220"/>
    </location>
</feature>
<dbReference type="InterPro" id="IPR029069">
    <property type="entry name" value="HotDog_dom_sf"/>
</dbReference>
<evidence type="ECO:0000256" key="4">
    <source>
        <dbReference type="ARBA" id="ARBA00023015"/>
    </source>
</evidence>
<keyword evidence="7 9" id="KW-0275">Fatty acid biosynthesis</keyword>
<dbReference type="PANTHER" id="PTHR42856:SF1">
    <property type="entry name" value="ACYL-COENZYME A THIOESTERASE PAAI"/>
    <property type="match status" value="1"/>
</dbReference>
<evidence type="ECO:0000256" key="5">
    <source>
        <dbReference type="ARBA" id="ARBA00023098"/>
    </source>
</evidence>
<gene>
    <name evidence="9" type="primary">fapR</name>
    <name evidence="11" type="ORF">SAMN05518846_10281</name>
</gene>
<evidence type="ECO:0000256" key="3">
    <source>
        <dbReference type="ARBA" id="ARBA00022832"/>
    </source>
</evidence>
<dbReference type="Proteomes" id="UP000198915">
    <property type="component" value="Unassembled WGS sequence"/>
</dbReference>
<evidence type="ECO:0000313" key="12">
    <source>
        <dbReference type="Proteomes" id="UP000198915"/>
    </source>
</evidence>
<dbReference type="CDD" id="cd03440">
    <property type="entry name" value="hot_dog"/>
    <property type="match status" value="1"/>
</dbReference>
<dbReference type="HAMAP" id="MF_01814">
    <property type="entry name" value="Transcrip_fact_FapR"/>
    <property type="match status" value="1"/>
</dbReference>
<accession>A0A1I3NI81</accession>
<dbReference type="GO" id="GO:0045717">
    <property type="term" value="P:negative regulation of fatty acid biosynthetic process"/>
    <property type="evidence" value="ECO:0007669"/>
    <property type="project" value="UniProtKB-UniRule"/>
</dbReference>
<evidence type="ECO:0000256" key="8">
    <source>
        <dbReference type="ARBA" id="ARBA00023163"/>
    </source>
</evidence>
<dbReference type="SUPFAM" id="SSF54637">
    <property type="entry name" value="Thioesterase/thiol ester dehydrase-isomerase"/>
    <property type="match status" value="1"/>
</dbReference>
<dbReference type="InterPro" id="IPR017275">
    <property type="entry name" value="Transcription_factor_FapR"/>
</dbReference>
<dbReference type="GO" id="GO:0003677">
    <property type="term" value="F:DNA binding"/>
    <property type="evidence" value="ECO:0007669"/>
    <property type="project" value="UniProtKB-KW"/>
</dbReference>
<comment type="similarity">
    <text evidence="9">Belongs to the FapR family.</text>
</comment>
<keyword evidence="5 9" id="KW-0443">Lipid metabolism</keyword>
<dbReference type="GO" id="GO:0006633">
    <property type="term" value="P:fatty acid biosynthetic process"/>
    <property type="evidence" value="ECO:0007669"/>
    <property type="project" value="UniProtKB-KW"/>
</dbReference>
<dbReference type="NCBIfam" id="NF003359">
    <property type="entry name" value="PRK04424.1"/>
    <property type="match status" value="1"/>
</dbReference>
<keyword evidence="12" id="KW-1185">Reference proteome</keyword>
<evidence type="ECO:0000256" key="9">
    <source>
        <dbReference type="HAMAP-Rule" id="MF_01814"/>
    </source>
</evidence>
<dbReference type="Gene3D" id="3.10.129.10">
    <property type="entry name" value="Hotdog Thioesterase"/>
    <property type="match status" value="1"/>
</dbReference>
<organism evidence="11 12">
    <name type="scientific">Brevibacillus centrosporus</name>
    <dbReference type="NCBI Taxonomy" id="54910"/>
    <lineage>
        <taxon>Bacteria</taxon>
        <taxon>Bacillati</taxon>
        <taxon>Bacillota</taxon>
        <taxon>Bacilli</taxon>
        <taxon>Bacillales</taxon>
        <taxon>Paenibacillaceae</taxon>
        <taxon>Brevibacillus</taxon>
    </lineage>
</organism>
<keyword evidence="2 9" id="KW-0444">Lipid biosynthesis</keyword>
<evidence type="ECO:0000313" key="11">
    <source>
        <dbReference type="EMBL" id="SFJ09013.1"/>
    </source>
</evidence>
<dbReference type="Pfam" id="PF03061">
    <property type="entry name" value="4HBT"/>
    <property type="match status" value="1"/>
</dbReference>
<dbReference type="AlphaFoldDB" id="A0A1I3NI81"/>
<dbReference type="STRING" id="1884381.SAMN05518846_10281"/>
<name>A0A1I3NI81_9BACL</name>
<dbReference type="InterPro" id="IPR006683">
    <property type="entry name" value="Thioestr_dom"/>
</dbReference>
<keyword evidence="3 9" id="KW-0276">Fatty acid metabolism</keyword>
<dbReference type="GO" id="GO:0003700">
    <property type="term" value="F:DNA-binding transcription factor activity"/>
    <property type="evidence" value="ECO:0007669"/>
    <property type="project" value="UniProtKB-UniRule"/>
</dbReference>
<proteinExistence type="inferred from homology"/>
<dbReference type="GO" id="GO:0045892">
    <property type="term" value="P:negative regulation of DNA-templated transcription"/>
    <property type="evidence" value="ECO:0007669"/>
    <property type="project" value="UniProtKB-UniRule"/>
</dbReference>
<protein>
    <recommendedName>
        <fullName evidence="9">Transcription factor FapR</fullName>
    </recommendedName>
    <alternativeName>
        <fullName evidence="9">Fatty acid and phospholipid biosynthesis regulator</fullName>
    </alternativeName>
</protein>
<evidence type="ECO:0000256" key="2">
    <source>
        <dbReference type="ARBA" id="ARBA00022516"/>
    </source>
</evidence>
<evidence type="ECO:0000256" key="6">
    <source>
        <dbReference type="ARBA" id="ARBA00023125"/>
    </source>
</evidence>
<evidence type="ECO:0000256" key="1">
    <source>
        <dbReference type="ARBA" id="ARBA00022491"/>
    </source>
</evidence>
<dbReference type="InterPro" id="IPR036388">
    <property type="entry name" value="WH-like_DNA-bd_sf"/>
</dbReference>
<dbReference type="Gene3D" id="1.10.10.10">
    <property type="entry name" value="Winged helix-like DNA-binding domain superfamily/Winged helix DNA-binding domain"/>
    <property type="match status" value="1"/>
</dbReference>
<keyword evidence="4 9" id="KW-0805">Transcription regulation</keyword>
<keyword evidence="1 9" id="KW-0678">Repressor</keyword>
<dbReference type="GO" id="GO:0016289">
    <property type="term" value="F:acyl-CoA hydrolase activity"/>
    <property type="evidence" value="ECO:0007669"/>
    <property type="project" value="TreeGrafter"/>
</dbReference>
<sequence>MVKVLAAYDHGAIFVIFACNSGKPPVYFVWYQVLKTDRNYMSVDLKIAGGVSSIARLPKKDRQTRLVQSLQVNPFATDEDLAELFHVSIQTIRLDRLELGIPELRERIKSVAEKSLDPVKSLGIEEVIGEIIDLQLDSQAISVLEIKEEHVFSRTQIARGHYIFAQANSLAVAVINADVALTATARIRFVRPVRAGEKLVAKAQVRSRNGDECKVRVETKVQGELVFTATFRVVGMSAVM</sequence>